<feature type="chain" id="PRO_5038755696" description="Htaa domain-containing protein" evidence="2">
    <location>
        <begin position="32"/>
        <end position="299"/>
    </location>
</feature>
<protein>
    <recommendedName>
        <fullName evidence="3">Htaa domain-containing protein</fullName>
    </recommendedName>
</protein>
<evidence type="ECO:0000256" key="2">
    <source>
        <dbReference type="SAM" id="SignalP"/>
    </source>
</evidence>
<feature type="domain" description="Htaa" evidence="3">
    <location>
        <begin position="45"/>
        <end position="201"/>
    </location>
</feature>
<organism evidence="4 5">
    <name type="scientific">Janibacter alkaliphilus</name>
    <dbReference type="NCBI Taxonomy" id="1069963"/>
    <lineage>
        <taxon>Bacteria</taxon>
        <taxon>Bacillati</taxon>
        <taxon>Actinomycetota</taxon>
        <taxon>Actinomycetes</taxon>
        <taxon>Micrococcales</taxon>
        <taxon>Intrasporangiaceae</taxon>
        <taxon>Janibacter</taxon>
    </lineage>
</organism>
<dbReference type="PROSITE" id="PS51318">
    <property type="entry name" value="TAT"/>
    <property type="match status" value="1"/>
</dbReference>
<reference evidence="4 5" key="1">
    <citation type="submission" date="2020-07" db="EMBL/GenBank/DDBJ databases">
        <title>Sequencing the genomes of 1000 actinobacteria strains.</title>
        <authorList>
            <person name="Klenk H.-P."/>
        </authorList>
    </citation>
    <scope>NUCLEOTIDE SEQUENCE [LARGE SCALE GENOMIC DNA]</scope>
    <source>
        <strain evidence="4 5">DSM 24723</strain>
    </source>
</reference>
<evidence type="ECO:0000256" key="1">
    <source>
        <dbReference type="SAM" id="MobiDB-lite"/>
    </source>
</evidence>
<keyword evidence="2" id="KW-0732">Signal</keyword>
<evidence type="ECO:0000313" key="5">
    <source>
        <dbReference type="Proteomes" id="UP000592181"/>
    </source>
</evidence>
<evidence type="ECO:0000259" key="3">
    <source>
        <dbReference type="Pfam" id="PF04213"/>
    </source>
</evidence>
<gene>
    <name evidence="4" type="ORF">BJY28_001580</name>
</gene>
<dbReference type="RefSeq" id="WP_179462533.1">
    <property type="nucleotide sequence ID" value="NZ_JACBZX010000001.1"/>
</dbReference>
<dbReference type="Pfam" id="PF04213">
    <property type="entry name" value="HtaA"/>
    <property type="match status" value="1"/>
</dbReference>
<proteinExistence type="predicted"/>
<sequence length="299" mass="29233">MTPTAAPTRSRTTTLTLAAVAAAALAVPVGAATQANAAADATASDGTLTWGVKQSFRSYIAGPIANGEITTGSGASQLSSGEFEFTSATGTVEDDGSGEVDYSGSVAFYGHDGELDFTIADPQLTLGADGTGTLDVTYTDADGATSEVNIADVSGGAFSVSGDEATVTDLSTTLAEEGVTVFSYNGNGFYPEGEALDPLSSTVALGADTPDDTTDDDTTDDTTDDATDDTTDDATGDDATGDDTTGDDTTGDDATGDDATDDGGAGSGDATDDGAAGSGSGTGSDDSGVSGPVVETDIV</sequence>
<accession>A0A852XF75</accession>
<dbReference type="InterPro" id="IPR007331">
    <property type="entry name" value="Htaa"/>
</dbReference>
<comment type="caution">
    <text evidence="4">The sequence shown here is derived from an EMBL/GenBank/DDBJ whole genome shotgun (WGS) entry which is preliminary data.</text>
</comment>
<keyword evidence="5" id="KW-1185">Reference proteome</keyword>
<dbReference type="InterPro" id="IPR006311">
    <property type="entry name" value="TAT_signal"/>
</dbReference>
<feature type="signal peptide" evidence="2">
    <location>
        <begin position="1"/>
        <end position="31"/>
    </location>
</feature>
<dbReference type="EMBL" id="JACBZX010000001">
    <property type="protein sequence ID" value="NYG37111.1"/>
    <property type="molecule type" value="Genomic_DNA"/>
</dbReference>
<name>A0A852XF75_9MICO</name>
<dbReference type="Proteomes" id="UP000592181">
    <property type="component" value="Unassembled WGS sequence"/>
</dbReference>
<feature type="compositionally biased region" description="Acidic residues" evidence="1">
    <location>
        <begin position="209"/>
        <end position="261"/>
    </location>
</feature>
<feature type="region of interest" description="Disordered" evidence="1">
    <location>
        <begin position="202"/>
        <end position="299"/>
    </location>
</feature>
<dbReference type="AlphaFoldDB" id="A0A852XF75"/>
<evidence type="ECO:0000313" key="4">
    <source>
        <dbReference type="EMBL" id="NYG37111.1"/>
    </source>
</evidence>